<accession>A0A4U6T931</accession>
<dbReference type="EMBL" id="CM016560">
    <property type="protein sequence ID" value="TKV98420.1"/>
    <property type="molecule type" value="Genomic_DNA"/>
</dbReference>
<dbReference type="Gramene" id="TKV98420">
    <property type="protein sequence ID" value="TKV98420"/>
    <property type="gene ID" value="SEVIR_9G559250v2"/>
</dbReference>
<evidence type="ECO:0000313" key="2">
    <source>
        <dbReference type="Proteomes" id="UP000298652"/>
    </source>
</evidence>
<reference evidence="1" key="1">
    <citation type="submission" date="2019-03" db="EMBL/GenBank/DDBJ databases">
        <title>WGS assembly of Setaria viridis.</title>
        <authorList>
            <person name="Huang P."/>
            <person name="Jenkins J."/>
            <person name="Grimwood J."/>
            <person name="Barry K."/>
            <person name="Healey A."/>
            <person name="Mamidi S."/>
            <person name="Sreedasyam A."/>
            <person name="Shu S."/>
            <person name="Feldman M."/>
            <person name="Wu J."/>
            <person name="Yu Y."/>
            <person name="Chen C."/>
            <person name="Johnson J."/>
            <person name="Rokhsar D."/>
            <person name="Baxter I."/>
            <person name="Schmutz J."/>
            <person name="Brutnell T."/>
            <person name="Kellogg E."/>
        </authorList>
    </citation>
    <scope>NUCLEOTIDE SEQUENCE [LARGE SCALE GENOMIC DNA]</scope>
</reference>
<name>A0A4U6T931_SETVI</name>
<evidence type="ECO:0000313" key="1">
    <source>
        <dbReference type="EMBL" id="TKV98420.1"/>
    </source>
</evidence>
<keyword evidence="2" id="KW-1185">Reference proteome</keyword>
<sequence length="40" mass="4688">MSSLESSIDLFFHIKFAFCEGSVPTLPSYLRLRYTKYILL</sequence>
<dbReference type="AlphaFoldDB" id="A0A4U6T931"/>
<protein>
    <submittedName>
        <fullName evidence="1">Uncharacterized protein</fullName>
    </submittedName>
</protein>
<gene>
    <name evidence="1" type="ORF">SEVIR_9G559250v2</name>
</gene>
<proteinExistence type="predicted"/>
<organism evidence="1 2">
    <name type="scientific">Setaria viridis</name>
    <name type="common">Green bristlegrass</name>
    <name type="synonym">Setaria italica subsp. viridis</name>
    <dbReference type="NCBI Taxonomy" id="4556"/>
    <lineage>
        <taxon>Eukaryota</taxon>
        <taxon>Viridiplantae</taxon>
        <taxon>Streptophyta</taxon>
        <taxon>Embryophyta</taxon>
        <taxon>Tracheophyta</taxon>
        <taxon>Spermatophyta</taxon>
        <taxon>Magnoliopsida</taxon>
        <taxon>Liliopsida</taxon>
        <taxon>Poales</taxon>
        <taxon>Poaceae</taxon>
        <taxon>PACMAD clade</taxon>
        <taxon>Panicoideae</taxon>
        <taxon>Panicodae</taxon>
        <taxon>Paniceae</taxon>
        <taxon>Cenchrinae</taxon>
        <taxon>Setaria</taxon>
    </lineage>
</organism>
<dbReference type="Proteomes" id="UP000298652">
    <property type="component" value="Chromosome 9"/>
</dbReference>